<dbReference type="Proteomes" id="UP000449547">
    <property type="component" value="Unassembled WGS sequence"/>
</dbReference>
<evidence type="ECO:0000256" key="2">
    <source>
        <dbReference type="ARBA" id="ARBA00004777"/>
    </source>
</evidence>
<dbReference type="GO" id="GO:0004489">
    <property type="term" value="F:methylenetetrahydrofolate reductase [NAD(P)H] activity"/>
    <property type="evidence" value="ECO:0007669"/>
    <property type="project" value="InterPro"/>
</dbReference>
<evidence type="ECO:0000256" key="6">
    <source>
        <dbReference type="ARBA" id="ARBA00022857"/>
    </source>
</evidence>
<dbReference type="Pfam" id="PF02219">
    <property type="entry name" value="MTHFR"/>
    <property type="match status" value="1"/>
</dbReference>
<dbReference type="GO" id="GO:0009086">
    <property type="term" value="P:methionine biosynthetic process"/>
    <property type="evidence" value="ECO:0007669"/>
    <property type="project" value="TreeGrafter"/>
</dbReference>
<evidence type="ECO:0000256" key="5">
    <source>
        <dbReference type="ARBA" id="ARBA00022827"/>
    </source>
</evidence>
<keyword evidence="4" id="KW-0285">Flavoprotein</keyword>
<comment type="cofactor">
    <cofactor evidence="1">
        <name>FAD</name>
        <dbReference type="ChEBI" id="CHEBI:57692"/>
    </cofactor>
</comment>
<dbReference type="InterPro" id="IPR004621">
    <property type="entry name" value="Fadh2_euk"/>
</dbReference>
<dbReference type="FunFam" id="3.20.20.220:FF:000002">
    <property type="entry name" value="Methylenetetrahydrofolate reductase"/>
    <property type="match status" value="1"/>
</dbReference>
<dbReference type="InterPro" id="IPR029041">
    <property type="entry name" value="FAD-linked_oxidoreductase-like"/>
</dbReference>
<dbReference type="AlphaFoldDB" id="A0A642UQS2"/>
<evidence type="ECO:0000313" key="10">
    <source>
        <dbReference type="EMBL" id="KAA8903570.1"/>
    </source>
</evidence>
<comment type="pathway">
    <text evidence="2 8">One-carbon metabolism; tetrahydrofolate interconversion.</text>
</comment>
<feature type="domain" description="MTHFR SAM-binding regulatory" evidence="9">
    <location>
        <begin position="308"/>
        <end position="598"/>
    </location>
</feature>
<name>A0A642UQS2_DIURU</name>
<dbReference type="EMBL" id="SWFT01000067">
    <property type="protein sequence ID" value="KAA8903570.1"/>
    <property type="molecule type" value="Genomic_DNA"/>
</dbReference>
<keyword evidence="6" id="KW-0521">NADP</keyword>
<dbReference type="CDD" id="cd00537">
    <property type="entry name" value="MTHFR"/>
    <property type="match status" value="1"/>
</dbReference>
<protein>
    <recommendedName>
        <fullName evidence="9">MTHFR SAM-binding regulatory domain-containing protein</fullName>
    </recommendedName>
</protein>
<dbReference type="OrthoDB" id="16284at2759"/>
<evidence type="ECO:0000256" key="1">
    <source>
        <dbReference type="ARBA" id="ARBA00001974"/>
    </source>
</evidence>
<comment type="caution">
    <text evidence="10">The sequence shown here is derived from an EMBL/GenBank/DDBJ whole genome shotgun (WGS) entry which is preliminary data.</text>
</comment>
<dbReference type="Gene3D" id="3.20.20.220">
    <property type="match status" value="1"/>
</dbReference>
<comment type="similarity">
    <text evidence="3">Belongs to the methylenetetrahydrofolate reductase family.</text>
</comment>
<dbReference type="UniPathway" id="UPA00193"/>
<dbReference type="GO" id="GO:0035999">
    <property type="term" value="P:tetrahydrofolate interconversion"/>
    <property type="evidence" value="ECO:0007669"/>
    <property type="project" value="UniProtKB-UniPathway"/>
</dbReference>
<dbReference type="GO" id="GO:0071949">
    <property type="term" value="F:FAD binding"/>
    <property type="evidence" value="ECO:0007669"/>
    <property type="project" value="TreeGrafter"/>
</dbReference>
<sequence>MRISEKLKQAHSITNPPPATFSFEFFVPKTSQGVQNLYDRMDRMYDLNPVFIDITWNAGGRSSTLTNEMVYTAQSTLGLETCMHLTCTNMKVELIDEALKKAYDSGCQNILALRGDPPLDGSESTGDFKYAKDLISYIRKNYGDHFNIGVAAYPEGHPEEEDEEKVLRYLKEKCDVGADFIITQMFYDVDNFLTWCAKLRKIGIDLPIIPGIMPISTYAAFIRRAKWSEVSIPQHFLDVLEPIKDDDFLVREKGTELVSEMCRKMIDSGYVNHLHFYTMNLEKSTVMVLEKLNLIETIKSHESLGGAVLPWRKSLHPQRSKESIRPIFWQNRKYSYVSRTATWDEFPNGRWGDSRSPAFGDIDLSATDLLRQSPKKAYDLWGVPSSVADLSKILISYIKGDLKSLPWSDGPIGSDSAVIREHLINLNRKGIFTMNSQPALNAVRSNDKTYGWGPKNGYVYQKQYLEFLCPKGLLADLLLKIDNHNKSQSESASSVISYYAVNKDSTLWTNCDDDDINAVTWGVFPGEEILQPTIVEKTSFLAWKDEVYSLLQEWGNIMQASVVEIDDDTRRNFIDFVSQFAENYVLVNLVNNDFIDDNQAMFGLLEELNLPDLI</sequence>
<keyword evidence="5" id="KW-0274">FAD</keyword>
<dbReference type="SUPFAM" id="SSF51730">
    <property type="entry name" value="FAD-linked oxidoreductase"/>
    <property type="match status" value="1"/>
</dbReference>
<dbReference type="RefSeq" id="XP_034012872.1">
    <property type="nucleotide sequence ID" value="XM_034155109.1"/>
</dbReference>
<dbReference type="GeneID" id="54781107"/>
<evidence type="ECO:0000256" key="3">
    <source>
        <dbReference type="ARBA" id="ARBA00006743"/>
    </source>
</evidence>
<accession>A0A642UQS2</accession>
<dbReference type="OMA" id="AWKEEFY"/>
<reference evidence="10 11" key="1">
    <citation type="submission" date="2019-07" db="EMBL/GenBank/DDBJ databases">
        <title>Genome assembly of two rare yeast pathogens: Diutina rugosa and Trichomonascus ciferrii.</title>
        <authorList>
            <person name="Mixao V."/>
            <person name="Saus E."/>
            <person name="Hansen A."/>
            <person name="Lass-Flor C."/>
            <person name="Gabaldon T."/>
        </authorList>
    </citation>
    <scope>NUCLEOTIDE SEQUENCE [LARGE SCALE GENOMIC DNA]</scope>
    <source>
        <strain evidence="10 11">CBS 613</strain>
    </source>
</reference>
<evidence type="ECO:0000313" key="11">
    <source>
        <dbReference type="Proteomes" id="UP000449547"/>
    </source>
</evidence>
<keyword evidence="11" id="KW-1185">Reference proteome</keyword>
<gene>
    <name evidence="10" type="ORF">DIURU_002456</name>
</gene>
<evidence type="ECO:0000256" key="7">
    <source>
        <dbReference type="ARBA" id="ARBA00023002"/>
    </source>
</evidence>
<dbReference type="PANTHER" id="PTHR45754:SF3">
    <property type="entry name" value="METHYLENETETRAHYDROFOLATE REDUCTASE (NADPH)"/>
    <property type="match status" value="1"/>
</dbReference>
<evidence type="ECO:0000256" key="8">
    <source>
        <dbReference type="RuleBase" id="RU004254"/>
    </source>
</evidence>
<dbReference type="GO" id="GO:0005829">
    <property type="term" value="C:cytosol"/>
    <property type="evidence" value="ECO:0007669"/>
    <property type="project" value="TreeGrafter"/>
</dbReference>
<organism evidence="10 11">
    <name type="scientific">Diutina rugosa</name>
    <name type="common">Yeast</name>
    <name type="synonym">Candida rugosa</name>
    <dbReference type="NCBI Taxonomy" id="5481"/>
    <lineage>
        <taxon>Eukaryota</taxon>
        <taxon>Fungi</taxon>
        <taxon>Dikarya</taxon>
        <taxon>Ascomycota</taxon>
        <taxon>Saccharomycotina</taxon>
        <taxon>Pichiomycetes</taxon>
        <taxon>Debaryomycetaceae</taxon>
        <taxon>Diutina</taxon>
    </lineage>
</organism>
<evidence type="ECO:0000256" key="4">
    <source>
        <dbReference type="ARBA" id="ARBA00022630"/>
    </source>
</evidence>
<evidence type="ECO:0000259" key="9">
    <source>
        <dbReference type="Pfam" id="PF21895"/>
    </source>
</evidence>
<dbReference type="Pfam" id="PF21895">
    <property type="entry name" value="MTHFR_C"/>
    <property type="match status" value="1"/>
</dbReference>
<dbReference type="VEuPathDB" id="FungiDB:DIURU_002456"/>
<dbReference type="InterPro" id="IPR053806">
    <property type="entry name" value="MTHFR_C"/>
</dbReference>
<dbReference type="NCBIfam" id="TIGR00677">
    <property type="entry name" value="fadh2_euk"/>
    <property type="match status" value="1"/>
</dbReference>
<dbReference type="PANTHER" id="PTHR45754">
    <property type="entry name" value="METHYLENETETRAHYDROFOLATE REDUCTASE"/>
    <property type="match status" value="1"/>
</dbReference>
<dbReference type="InterPro" id="IPR003171">
    <property type="entry name" value="Mehydrof_redctse-like"/>
</dbReference>
<keyword evidence="7" id="KW-0560">Oxidoreductase</keyword>
<proteinExistence type="inferred from homology"/>